<organism evidence="5 6">
    <name type="scientific">Winogradskyella wandonensis</name>
    <dbReference type="NCBI Taxonomy" id="1442586"/>
    <lineage>
        <taxon>Bacteria</taxon>
        <taxon>Pseudomonadati</taxon>
        <taxon>Bacteroidota</taxon>
        <taxon>Flavobacteriia</taxon>
        <taxon>Flavobacteriales</taxon>
        <taxon>Flavobacteriaceae</taxon>
        <taxon>Winogradskyella</taxon>
    </lineage>
</organism>
<evidence type="ECO:0000256" key="1">
    <source>
        <dbReference type="ARBA" id="ARBA00022741"/>
    </source>
</evidence>
<dbReference type="Gene3D" id="3.30.1360.40">
    <property type="match status" value="1"/>
</dbReference>
<evidence type="ECO:0000256" key="2">
    <source>
        <dbReference type="ARBA" id="ARBA00022801"/>
    </source>
</evidence>
<feature type="domain" description="Carboxyltransferase" evidence="4">
    <location>
        <begin position="5"/>
        <end position="206"/>
    </location>
</feature>
<name>A0A4R1KV09_9FLAO</name>
<dbReference type="GO" id="GO:0005524">
    <property type="term" value="F:ATP binding"/>
    <property type="evidence" value="ECO:0007669"/>
    <property type="project" value="UniProtKB-KW"/>
</dbReference>
<accession>A0A4R1KV09</accession>
<dbReference type="RefSeq" id="WP_132703274.1">
    <property type="nucleotide sequence ID" value="NZ_SMGI01000001.1"/>
</dbReference>
<dbReference type="SMART" id="SM00796">
    <property type="entry name" value="AHS1"/>
    <property type="match status" value="1"/>
</dbReference>
<dbReference type="PANTHER" id="PTHR34698">
    <property type="entry name" value="5-OXOPROLINASE SUBUNIT B"/>
    <property type="match status" value="1"/>
</dbReference>
<dbReference type="AlphaFoldDB" id="A0A4R1KV09"/>
<evidence type="ECO:0000256" key="3">
    <source>
        <dbReference type="ARBA" id="ARBA00022840"/>
    </source>
</evidence>
<dbReference type="Proteomes" id="UP000295714">
    <property type="component" value="Unassembled WGS sequence"/>
</dbReference>
<keyword evidence="1" id="KW-0547">Nucleotide-binding</keyword>
<reference evidence="5 6" key="1">
    <citation type="journal article" date="2015" name="Stand. Genomic Sci.">
        <title>Genomic Encyclopedia of Bacterial and Archaeal Type Strains, Phase III: the genomes of soil and plant-associated and newly described type strains.</title>
        <authorList>
            <person name="Whitman W.B."/>
            <person name="Woyke T."/>
            <person name="Klenk H.P."/>
            <person name="Zhou Y."/>
            <person name="Lilburn T.G."/>
            <person name="Beck B.J."/>
            <person name="De Vos P."/>
            <person name="Vandamme P."/>
            <person name="Eisen J.A."/>
            <person name="Garrity G."/>
            <person name="Hugenholtz P."/>
            <person name="Kyrpides N.C."/>
        </authorList>
    </citation>
    <scope>NUCLEOTIDE SEQUENCE [LARGE SCALE GENOMIC DNA]</scope>
    <source>
        <strain evidence="5 6">CECT 8445</strain>
    </source>
</reference>
<protein>
    <submittedName>
        <fullName evidence="5">Inhibitor of KinA</fullName>
    </submittedName>
</protein>
<dbReference type="Pfam" id="PF02682">
    <property type="entry name" value="CT_C_D"/>
    <property type="match status" value="1"/>
</dbReference>
<dbReference type="InterPro" id="IPR010016">
    <property type="entry name" value="PxpB"/>
</dbReference>
<dbReference type="GO" id="GO:0016787">
    <property type="term" value="F:hydrolase activity"/>
    <property type="evidence" value="ECO:0007669"/>
    <property type="project" value="UniProtKB-KW"/>
</dbReference>
<comment type="caution">
    <text evidence="5">The sequence shown here is derived from an EMBL/GenBank/DDBJ whole genome shotgun (WGS) entry which is preliminary data.</text>
</comment>
<keyword evidence="6" id="KW-1185">Reference proteome</keyword>
<evidence type="ECO:0000259" key="4">
    <source>
        <dbReference type="SMART" id="SM00796"/>
    </source>
</evidence>
<gene>
    <name evidence="5" type="ORF">DFQ05_0519</name>
</gene>
<dbReference type="OrthoDB" id="9778567at2"/>
<keyword evidence="2" id="KW-0378">Hydrolase</keyword>
<evidence type="ECO:0000313" key="5">
    <source>
        <dbReference type="EMBL" id="TCK69008.1"/>
    </source>
</evidence>
<dbReference type="InterPro" id="IPR003833">
    <property type="entry name" value="CT_C_D"/>
</dbReference>
<dbReference type="Gene3D" id="2.40.100.10">
    <property type="entry name" value="Cyclophilin-like"/>
    <property type="match status" value="1"/>
</dbReference>
<sequence>MKFQLKYSRFGERSILIEWPSKIDESILSDIINYKQYLQNKLVKLKVEIVSTYNSILVSYNFTIENINDKISDLKEAYLQIDTSKQRSSTLWEIPVCYHDEFGIDLENLSSAKSLSKSEIIYLHSQQIYTVYFVGFLPGFLYLGGLDKSLHINRKSTPHLNIKKGAVGIGGNQTGIYPQNSPGGWHIIGQSPIDFFDPKSDCICFAKAGDKIRFKAISKFEYLRISEEVKQGIFKLKSSSYD</sequence>
<dbReference type="InterPro" id="IPR029000">
    <property type="entry name" value="Cyclophilin-like_dom_sf"/>
</dbReference>
<dbReference type="NCBIfam" id="TIGR00370">
    <property type="entry name" value="5-oxoprolinase subunit PxpB"/>
    <property type="match status" value="1"/>
</dbReference>
<evidence type="ECO:0000313" key="6">
    <source>
        <dbReference type="Proteomes" id="UP000295714"/>
    </source>
</evidence>
<keyword evidence="3" id="KW-0067">ATP-binding</keyword>
<dbReference type="SUPFAM" id="SSF160467">
    <property type="entry name" value="PH0987 N-terminal domain-like"/>
    <property type="match status" value="1"/>
</dbReference>
<proteinExistence type="predicted"/>
<dbReference type="EMBL" id="SMGI01000001">
    <property type="protein sequence ID" value="TCK69008.1"/>
    <property type="molecule type" value="Genomic_DNA"/>
</dbReference>
<dbReference type="PANTHER" id="PTHR34698:SF2">
    <property type="entry name" value="5-OXOPROLINASE SUBUNIT B"/>
    <property type="match status" value="1"/>
</dbReference>
<dbReference type="SUPFAM" id="SSF50891">
    <property type="entry name" value="Cyclophilin-like"/>
    <property type="match status" value="1"/>
</dbReference>